<dbReference type="InterPro" id="IPR045087">
    <property type="entry name" value="Cu-oxidase_fam"/>
</dbReference>
<dbReference type="PROSITE" id="PS00080">
    <property type="entry name" value="MULTICOPPER_OXIDASE2"/>
    <property type="match status" value="1"/>
</dbReference>
<dbReference type="InParanoid" id="A0A5J5ECN9"/>
<evidence type="ECO:0000256" key="1">
    <source>
        <dbReference type="ARBA" id="ARBA00010609"/>
    </source>
</evidence>
<feature type="region of interest" description="Disordered" evidence="5">
    <location>
        <begin position="40"/>
        <end position="65"/>
    </location>
</feature>
<accession>A0A5J5ECN9</accession>
<comment type="caution">
    <text evidence="10">The sequence shown here is derived from an EMBL/GenBank/DDBJ whole genome shotgun (WGS) entry which is preliminary data.</text>
</comment>
<evidence type="ECO:0000256" key="2">
    <source>
        <dbReference type="ARBA" id="ARBA00022723"/>
    </source>
</evidence>
<protein>
    <submittedName>
        <fullName evidence="10">Multicopper oxidase-domain-containing protein</fullName>
    </submittedName>
</protein>
<dbReference type="PANTHER" id="PTHR11709:SF414">
    <property type="entry name" value="ADR239WP"/>
    <property type="match status" value="1"/>
</dbReference>
<dbReference type="AlphaFoldDB" id="A0A5J5ECN9"/>
<dbReference type="Pfam" id="PF07731">
    <property type="entry name" value="Cu-oxidase_2"/>
    <property type="match status" value="1"/>
</dbReference>
<evidence type="ECO:0000259" key="9">
    <source>
        <dbReference type="Pfam" id="PF07732"/>
    </source>
</evidence>
<reference evidence="10 11" key="1">
    <citation type="submission" date="2019-09" db="EMBL/GenBank/DDBJ databases">
        <title>Draft genome of the ectomycorrhizal ascomycete Sphaerosporella brunnea.</title>
        <authorList>
            <consortium name="DOE Joint Genome Institute"/>
            <person name="Benucci G.M."/>
            <person name="Marozzi G."/>
            <person name="Antonielli L."/>
            <person name="Sanchez S."/>
            <person name="Marco P."/>
            <person name="Wang X."/>
            <person name="Falini L.B."/>
            <person name="Barry K."/>
            <person name="Haridas S."/>
            <person name="Lipzen A."/>
            <person name="Labutti K."/>
            <person name="Grigoriev I.V."/>
            <person name="Murat C."/>
            <person name="Martin F."/>
            <person name="Albertini E."/>
            <person name="Donnini D."/>
            <person name="Bonito G."/>
        </authorList>
    </citation>
    <scope>NUCLEOTIDE SEQUENCE [LARGE SCALE GENOMIC DNA]</scope>
    <source>
        <strain evidence="10 11">Sb_GMNB300</strain>
    </source>
</reference>
<keyword evidence="3" id="KW-0560">Oxidoreductase</keyword>
<feature type="domain" description="Plastocyanin-like" evidence="9">
    <location>
        <begin position="94"/>
        <end position="207"/>
    </location>
</feature>
<evidence type="ECO:0000256" key="3">
    <source>
        <dbReference type="ARBA" id="ARBA00023002"/>
    </source>
</evidence>
<keyword evidence="2" id="KW-0479">Metal-binding</keyword>
<feature type="domain" description="Plastocyanin-like" evidence="7">
    <location>
        <begin position="218"/>
        <end position="379"/>
    </location>
</feature>
<name>A0A5J5ECN9_9PEZI</name>
<gene>
    <name evidence="10" type="ORF">FN846DRAFT_547027</name>
</gene>
<feature type="domain" description="Plastocyanin-like" evidence="8">
    <location>
        <begin position="448"/>
        <end position="587"/>
    </location>
</feature>
<dbReference type="InterPro" id="IPR011706">
    <property type="entry name" value="Cu-oxidase_C"/>
</dbReference>
<sequence length="622" mass="70056">MPRNSPSFSAIAAFATASFFVLLFVLHIFFLDSVELLRPSPGSEPQHTEAPHVEAPHDDNGEPWRRDTREYILSPSWDVHAPPQKRYYNWTLSEISANPDGVWRTLLAINSRFPGPLVEANEGDTLVIDVHNQMANSTSFHWHGFHQNGTNFMDGTVGVTSCAIPPGSSFRYEFKADFLRGTYWYHAHFSTMRIDGLFGPLIVHSPKETIGMEYASDRVVMVQDYYHDLSHALLPTYLAPDNENAEPVPNTALINGKGVFDCSKVKEPYRCDASKATLEVLDLEKDKSHRLRFINVGAFAELDVSLDEHEVSLIEVDGVEVVPHPMNRFRINVAQRYSIIVPPRPAGESFWLRARMFEHCFAEIPETLQPEVKAIVSYSSSAAKTPTSKTWADSPGLECKDMNTTEVSPLHAIEAPKMADILIPLRSNFEIGAYRLSRGFFNKTSWRPSQTPTLLQAIDGLATDNASFVEPQNTVLTSAYDIKRQLVVKLDAGKVVDLLVDNFDDGNHPFHLHGHKFWVLGQGKGYFDLANYNSLNTTNPLRRDTVTIEAFGWVLIRFVADNPGMWAMHCHLAWHSEAGMLMQFLVGADTVKTWAVPEQVQNVCAHPEMQRGGPLRDEDFYW</sequence>
<feature type="transmembrane region" description="Helical" evidence="6">
    <location>
        <begin position="7"/>
        <end position="30"/>
    </location>
</feature>
<evidence type="ECO:0000313" key="10">
    <source>
        <dbReference type="EMBL" id="KAA8893302.1"/>
    </source>
</evidence>
<evidence type="ECO:0000259" key="8">
    <source>
        <dbReference type="Pfam" id="PF07731"/>
    </source>
</evidence>
<comment type="similarity">
    <text evidence="1">Belongs to the multicopper oxidase family.</text>
</comment>
<dbReference type="Gene3D" id="2.60.40.420">
    <property type="entry name" value="Cupredoxins - blue copper proteins"/>
    <property type="match status" value="3"/>
</dbReference>
<dbReference type="OrthoDB" id="2121828at2759"/>
<organism evidence="10 11">
    <name type="scientific">Sphaerosporella brunnea</name>
    <dbReference type="NCBI Taxonomy" id="1250544"/>
    <lineage>
        <taxon>Eukaryota</taxon>
        <taxon>Fungi</taxon>
        <taxon>Dikarya</taxon>
        <taxon>Ascomycota</taxon>
        <taxon>Pezizomycotina</taxon>
        <taxon>Pezizomycetes</taxon>
        <taxon>Pezizales</taxon>
        <taxon>Pyronemataceae</taxon>
        <taxon>Sphaerosporella</taxon>
    </lineage>
</organism>
<proteinExistence type="inferred from homology"/>
<dbReference type="PANTHER" id="PTHR11709">
    <property type="entry name" value="MULTI-COPPER OXIDASE"/>
    <property type="match status" value="1"/>
</dbReference>
<evidence type="ECO:0000256" key="5">
    <source>
        <dbReference type="SAM" id="MobiDB-lite"/>
    </source>
</evidence>
<dbReference type="Pfam" id="PF00394">
    <property type="entry name" value="Cu-oxidase"/>
    <property type="match status" value="1"/>
</dbReference>
<dbReference type="InterPro" id="IPR011707">
    <property type="entry name" value="Cu-oxidase-like_N"/>
</dbReference>
<dbReference type="CDD" id="cd13910">
    <property type="entry name" value="CuRO_3_MCO_like_4"/>
    <property type="match status" value="1"/>
</dbReference>
<dbReference type="FunFam" id="2.60.40.420:FF:000045">
    <property type="entry name" value="Laccase 2"/>
    <property type="match status" value="1"/>
</dbReference>
<keyword evidence="6" id="KW-0812">Transmembrane</keyword>
<evidence type="ECO:0000256" key="4">
    <source>
        <dbReference type="ARBA" id="ARBA00023008"/>
    </source>
</evidence>
<dbReference type="Pfam" id="PF07732">
    <property type="entry name" value="Cu-oxidase_3"/>
    <property type="match status" value="1"/>
</dbReference>
<keyword evidence="6" id="KW-0472">Membrane</keyword>
<dbReference type="GO" id="GO:0005507">
    <property type="term" value="F:copper ion binding"/>
    <property type="evidence" value="ECO:0007669"/>
    <property type="project" value="InterPro"/>
</dbReference>
<dbReference type="SUPFAM" id="SSF49503">
    <property type="entry name" value="Cupredoxins"/>
    <property type="match status" value="3"/>
</dbReference>
<dbReference type="CDD" id="cd13857">
    <property type="entry name" value="CuRO_1_Diphenol_Ox"/>
    <property type="match status" value="1"/>
</dbReference>
<dbReference type="EMBL" id="VXIS01000465">
    <property type="protein sequence ID" value="KAA8893302.1"/>
    <property type="molecule type" value="Genomic_DNA"/>
</dbReference>
<keyword evidence="11" id="KW-1185">Reference proteome</keyword>
<dbReference type="Proteomes" id="UP000326924">
    <property type="component" value="Unassembled WGS sequence"/>
</dbReference>
<feature type="compositionally biased region" description="Basic and acidic residues" evidence="5">
    <location>
        <begin position="46"/>
        <end position="65"/>
    </location>
</feature>
<evidence type="ECO:0000313" key="11">
    <source>
        <dbReference type="Proteomes" id="UP000326924"/>
    </source>
</evidence>
<dbReference type="InterPro" id="IPR008972">
    <property type="entry name" value="Cupredoxin"/>
</dbReference>
<evidence type="ECO:0000256" key="6">
    <source>
        <dbReference type="SAM" id="Phobius"/>
    </source>
</evidence>
<dbReference type="GO" id="GO:0016491">
    <property type="term" value="F:oxidoreductase activity"/>
    <property type="evidence" value="ECO:0007669"/>
    <property type="project" value="UniProtKB-KW"/>
</dbReference>
<dbReference type="InterPro" id="IPR001117">
    <property type="entry name" value="Cu-oxidase_2nd"/>
</dbReference>
<dbReference type="CDD" id="cd13886">
    <property type="entry name" value="CuRO_2_MCO_like_1"/>
    <property type="match status" value="1"/>
</dbReference>
<evidence type="ECO:0000259" key="7">
    <source>
        <dbReference type="Pfam" id="PF00394"/>
    </source>
</evidence>
<dbReference type="InterPro" id="IPR002355">
    <property type="entry name" value="Cu_oxidase_Cu_BS"/>
</dbReference>
<keyword evidence="6" id="KW-1133">Transmembrane helix</keyword>
<keyword evidence="4" id="KW-0186">Copper</keyword>